<gene>
    <name evidence="11" type="primary">yrdC</name>
    <name evidence="9" type="synonym">tsaC</name>
    <name evidence="11" type="ordered locus">BVAF_221</name>
</gene>
<dbReference type="HOGENOM" id="CLU_031397_6_0_6"/>
<comment type="similarity">
    <text evidence="9">Belongs to the SUA5 family. TsaC subfamily.</text>
</comment>
<evidence type="ECO:0000256" key="9">
    <source>
        <dbReference type="HAMAP-Rule" id="MF_01852"/>
    </source>
</evidence>
<keyword evidence="3 9" id="KW-0808">Transferase</keyword>
<feature type="domain" description="YrdC-like" evidence="10">
    <location>
        <begin position="8"/>
        <end position="191"/>
    </location>
</feature>
<dbReference type="STRING" id="859654.BVAF_221"/>
<evidence type="ECO:0000256" key="7">
    <source>
        <dbReference type="ARBA" id="ARBA00022840"/>
    </source>
</evidence>
<evidence type="ECO:0000256" key="4">
    <source>
        <dbReference type="ARBA" id="ARBA00022694"/>
    </source>
</evidence>
<protein>
    <recommendedName>
        <fullName evidence="9">Threonylcarbamoyl-AMP synthase</fullName>
        <shortName evidence="9">TC-AMP synthase</shortName>
        <ecNumber evidence="9">2.7.7.87</ecNumber>
    </recommendedName>
    <alternativeName>
        <fullName evidence="9">L-threonylcarbamoyladenylate synthase</fullName>
    </alternativeName>
    <alternativeName>
        <fullName evidence="9">t(6)A37 threonylcarbamoyladenosine biosynthesis protein TsaC</fullName>
    </alternativeName>
    <alternativeName>
        <fullName evidence="9">tRNA threonylcarbamoyladenosine biosynthesis protein TsaC</fullName>
    </alternativeName>
</protein>
<sequence>MIINSITEYSIKNLSMQLKKNRVIIYPTESVFGLGCNPDSESAIRTLLKIKRRSWKKGLILVAANYSQLLKYVDDRLLSDNQRLLVFSTWPGPVTWVFPARVGTPYWLTGQFSSIAVRVSDFKPIRYLCLDFGKPLVSTSANLSGYPPARTVIEVHNQFRYYNLPIMHHNVLGLPCPSEIRDVVSGRIIRK</sequence>
<evidence type="ECO:0000313" key="11">
    <source>
        <dbReference type="EMBL" id="ADV33622.1"/>
    </source>
</evidence>
<dbReference type="GO" id="GO:0002949">
    <property type="term" value="P:tRNA threonylcarbamoyladenosine modification"/>
    <property type="evidence" value="ECO:0007669"/>
    <property type="project" value="UniProtKB-UniRule"/>
</dbReference>
<dbReference type="GO" id="GO:0003725">
    <property type="term" value="F:double-stranded RNA binding"/>
    <property type="evidence" value="ECO:0007669"/>
    <property type="project" value="InterPro"/>
</dbReference>
<evidence type="ECO:0000256" key="2">
    <source>
        <dbReference type="ARBA" id="ARBA00022490"/>
    </source>
</evidence>
<evidence type="ECO:0000256" key="1">
    <source>
        <dbReference type="ARBA" id="ARBA00004496"/>
    </source>
</evidence>
<dbReference type="InterPro" id="IPR023535">
    <property type="entry name" value="TC-AMP_synthase"/>
</dbReference>
<dbReference type="PANTHER" id="PTHR17490">
    <property type="entry name" value="SUA5"/>
    <property type="match status" value="1"/>
</dbReference>
<organism evidence="11 12">
    <name type="scientific">Blochmanniella vafra (strain BVAF)</name>
    <dbReference type="NCBI Taxonomy" id="859654"/>
    <lineage>
        <taxon>Bacteria</taxon>
        <taxon>Pseudomonadati</taxon>
        <taxon>Pseudomonadota</taxon>
        <taxon>Gammaproteobacteria</taxon>
        <taxon>Enterobacterales</taxon>
        <taxon>Enterobacteriaceae</taxon>
        <taxon>ant endosymbionts</taxon>
        <taxon>Candidatus Blochmanniella</taxon>
    </lineage>
</organism>
<accession>E8Q606</accession>
<dbReference type="AlphaFoldDB" id="E8Q606"/>
<evidence type="ECO:0000256" key="3">
    <source>
        <dbReference type="ARBA" id="ARBA00022679"/>
    </source>
</evidence>
<dbReference type="KEGG" id="bva:BVAF_221"/>
<name>E8Q606_BLOVB</name>
<dbReference type="FunFam" id="3.90.870.10:FF:000004">
    <property type="entry name" value="Threonylcarbamoyl-AMP synthase"/>
    <property type="match status" value="1"/>
</dbReference>
<proteinExistence type="inferred from homology"/>
<reference evidence="11 12" key="1">
    <citation type="journal article" date="2010" name="BMC Genomics">
        <title>Unprecedented loss of ammonia assimilation capability in a urease-encoding bacterial mutualist.</title>
        <authorList>
            <person name="Williams L.E."/>
            <person name="Wernegreen J.J."/>
        </authorList>
    </citation>
    <scope>NUCLEOTIDE SEQUENCE [LARGE SCALE GENOMIC DNA]</scope>
    <source>
        <strain evidence="11 12">BVAF</strain>
    </source>
</reference>
<evidence type="ECO:0000313" key="12">
    <source>
        <dbReference type="Proteomes" id="UP000007464"/>
    </source>
</evidence>
<dbReference type="GO" id="GO:0005524">
    <property type="term" value="F:ATP binding"/>
    <property type="evidence" value="ECO:0007669"/>
    <property type="project" value="UniProtKB-UniRule"/>
</dbReference>
<dbReference type="GO" id="GO:0061710">
    <property type="term" value="F:L-threonylcarbamoyladenylate synthase"/>
    <property type="evidence" value="ECO:0007669"/>
    <property type="project" value="UniProtKB-EC"/>
</dbReference>
<dbReference type="GO" id="GO:0006450">
    <property type="term" value="P:regulation of translational fidelity"/>
    <property type="evidence" value="ECO:0007669"/>
    <property type="project" value="TreeGrafter"/>
</dbReference>
<dbReference type="GO" id="GO:0000049">
    <property type="term" value="F:tRNA binding"/>
    <property type="evidence" value="ECO:0007669"/>
    <property type="project" value="TreeGrafter"/>
</dbReference>
<keyword evidence="4 9" id="KW-0819">tRNA processing</keyword>
<evidence type="ECO:0000256" key="8">
    <source>
        <dbReference type="ARBA" id="ARBA00048366"/>
    </source>
</evidence>
<evidence type="ECO:0000259" key="10">
    <source>
        <dbReference type="PROSITE" id="PS51163"/>
    </source>
</evidence>
<comment type="function">
    <text evidence="9">Required for the formation of a threonylcarbamoyl group on adenosine at position 37 (t(6)A37) in tRNAs that read codons beginning with adenine. Catalyzes the conversion of L-threonine, HCO(3)(-)/CO(2) and ATP to give threonylcarbamoyl-AMP (TC-AMP) as the acyladenylate intermediate, with the release of diphosphate.</text>
</comment>
<dbReference type="OrthoDB" id="9814580at2"/>
<keyword evidence="5 9" id="KW-0548">Nucleotidyltransferase</keyword>
<keyword evidence="2 9" id="KW-0963">Cytoplasm</keyword>
<dbReference type="InterPro" id="IPR006070">
    <property type="entry name" value="Sua5-like_dom"/>
</dbReference>
<dbReference type="Pfam" id="PF01300">
    <property type="entry name" value="Sua5_yciO_yrdC"/>
    <property type="match status" value="1"/>
</dbReference>
<keyword evidence="12" id="KW-1185">Reference proteome</keyword>
<dbReference type="PROSITE" id="PS51163">
    <property type="entry name" value="YRDC"/>
    <property type="match status" value="1"/>
</dbReference>
<dbReference type="RefSeq" id="WP_013516547.1">
    <property type="nucleotide sequence ID" value="NC_014909.2"/>
</dbReference>
<evidence type="ECO:0000256" key="5">
    <source>
        <dbReference type="ARBA" id="ARBA00022695"/>
    </source>
</evidence>
<dbReference type="InterPro" id="IPR017945">
    <property type="entry name" value="DHBP_synth_RibB-like_a/b_dom"/>
</dbReference>
<dbReference type="EC" id="2.7.7.87" evidence="9"/>
<keyword evidence="6 9" id="KW-0547">Nucleotide-binding</keyword>
<dbReference type="EMBL" id="CP002189">
    <property type="protein sequence ID" value="ADV33622.1"/>
    <property type="molecule type" value="Genomic_DNA"/>
</dbReference>
<dbReference type="HAMAP" id="MF_01852">
    <property type="entry name" value="TsaC"/>
    <property type="match status" value="1"/>
</dbReference>
<dbReference type="PANTHER" id="PTHR17490:SF18">
    <property type="entry name" value="THREONYLCARBAMOYL-AMP SYNTHASE"/>
    <property type="match status" value="1"/>
</dbReference>
<comment type="catalytic activity">
    <reaction evidence="8 9">
        <text>L-threonine + hydrogencarbonate + ATP = L-threonylcarbamoyladenylate + diphosphate + H2O</text>
        <dbReference type="Rhea" id="RHEA:36407"/>
        <dbReference type="ChEBI" id="CHEBI:15377"/>
        <dbReference type="ChEBI" id="CHEBI:17544"/>
        <dbReference type="ChEBI" id="CHEBI:30616"/>
        <dbReference type="ChEBI" id="CHEBI:33019"/>
        <dbReference type="ChEBI" id="CHEBI:57926"/>
        <dbReference type="ChEBI" id="CHEBI:73682"/>
        <dbReference type="EC" id="2.7.7.87"/>
    </reaction>
</comment>
<comment type="subcellular location">
    <subcellularLocation>
        <location evidence="1 9">Cytoplasm</location>
    </subcellularLocation>
</comment>
<keyword evidence="7 9" id="KW-0067">ATP-binding</keyword>
<dbReference type="InterPro" id="IPR050156">
    <property type="entry name" value="TC-AMP_synthase_SUA5"/>
</dbReference>
<dbReference type="Gene3D" id="3.90.870.10">
    <property type="entry name" value="DHBP synthase"/>
    <property type="match status" value="1"/>
</dbReference>
<evidence type="ECO:0000256" key="6">
    <source>
        <dbReference type="ARBA" id="ARBA00022741"/>
    </source>
</evidence>
<dbReference type="SUPFAM" id="SSF55821">
    <property type="entry name" value="YrdC/RibB"/>
    <property type="match status" value="1"/>
</dbReference>
<dbReference type="Proteomes" id="UP000007464">
    <property type="component" value="Chromosome"/>
</dbReference>
<dbReference type="GO" id="GO:0005737">
    <property type="term" value="C:cytoplasm"/>
    <property type="evidence" value="ECO:0007669"/>
    <property type="project" value="UniProtKB-SubCell"/>
</dbReference>